<dbReference type="InterPro" id="IPR002885">
    <property type="entry name" value="PPR_rpt"/>
</dbReference>
<organism evidence="3 4">
    <name type="scientific">Acacia crassicarpa</name>
    <name type="common">northern wattle</name>
    <dbReference type="NCBI Taxonomy" id="499986"/>
    <lineage>
        <taxon>Eukaryota</taxon>
        <taxon>Viridiplantae</taxon>
        <taxon>Streptophyta</taxon>
        <taxon>Embryophyta</taxon>
        <taxon>Tracheophyta</taxon>
        <taxon>Spermatophyta</taxon>
        <taxon>Magnoliopsida</taxon>
        <taxon>eudicotyledons</taxon>
        <taxon>Gunneridae</taxon>
        <taxon>Pentapetalae</taxon>
        <taxon>rosids</taxon>
        <taxon>fabids</taxon>
        <taxon>Fabales</taxon>
        <taxon>Fabaceae</taxon>
        <taxon>Caesalpinioideae</taxon>
        <taxon>mimosoid clade</taxon>
        <taxon>Acacieae</taxon>
        <taxon>Acacia</taxon>
    </lineage>
</organism>
<evidence type="ECO:0000313" key="4">
    <source>
        <dbReference type="Proteomes" id="UP001293593"/>
    </source>
</evidence>
<dbReference type="EMBL" id="JAWXYG010000001">
    <property type="protein sequence ID" value="KAK4286310.1"/>
    <property type="molecule type" value="Genomic_DNA"/>
</dbReference>
<protein>
    <recommendedName>
        <fullName evidence="5">Pentatricopeptide repeat-containing protein</fullName>
    </recommendedName>
</protein>
<keyword evidence="4" id="KW-1185">Reference proteome</keyword>
<dbReference type="GO" id="GO:0003723">
    <property type="term" value="F:RNA binding"/>
    <property type="evidence" value="ECO:0007669"/>
    <property type="project" value="InterPro"/>
</dbReference>
<dbReference type="InterPro" id="IPR011990">
    <property type="entry name" value="TPR-like_helical_dom_sf"/>
</dbReference>
<dbReference type="NCBIfam" id="TIGR00756">
    <property type="entry name" value="PPR"/>
    <property type="match status" value="5"/>
</dbReference>
<sequence>MPISFYASLLDACSSTKQLQNLKLIHARTIVLGISGHDFIRVKLVSSYASCAQLQQANLLFSFTNRRPTFLFNSLIRAYSSLNLFSESLSIFRQMMFALKPFDCHTLPTVLKSCAGLSALLIGRQVHGAIVVNGLASDLSNSTALVNMYAKCGDLVGARKVFDRMHQRSVVTWSAIMLGYGMHGQFDEVFELFDRMVGGGERPDSMAFTAVLTACSHGGLIEKGEEYFEMMERRFEVKPSLQHYTCMVDMLGRNGQVEEAVKLILRMEIEPDPALLNALLGACKLHGKIGVAERVAEKFCSKECNYLH</sequence>
<dbReference type="FunFam" id="1.25.40.10:FF:000090">
    <property type="entry name" value="Pentatricopeptide repeat-containing protein, chloroplastic"/>
    <property type="match status" value="1"/>
</dbReference>
<reference evidence="3" key="1">
    <citation type="submission" date="2023-10" db="EMBL/GenBank/DDBJ databases">
        <title>Chromosome-level genome of the transformable northern wattle, Acacia crassicarpa.</title>
        <authorList>
            <person name="Massaro I."/>
            <person name="Sinha N.R."/>
            <person name="Poethig S."/>
            <person name="Leichty A.R."/>
        </authorList>
    </citation>
    <scope>NUCLEOTIDE SEQUENCE</scope>
    <source>
        <strain evidence="3">Acra3RX</strain>
        <tissue evidence="3">Leaf</tissue>
    </source>
</reference>
<dbReference type="GO" id="GO:0009451">
    <property type="term" value="P:RNA modification"/>
    <property type="evidence" value="ECO:0007669"/>
    <property type="project" value="InterPro"/>
</dbReference>
<dbReference type="InterPro" id="IPR046960">
    <property type="entry name" value="PPR_At4g14850-like_plant"/>
</dbReference>
<gene>
    <name evidence="3" type="ORF">QN277_002881</name>
</gene>
<feature type="repeat" description="PPR" evidence="2">
    <location>
        <begin position="169"/>
        <end position="203"/>
    </location>
</feature>
<dbReference type="Pfam" id="PF01535">
    <property type="entry name" value="PPR"/>
    <property type="match status" value="2"/>
</dbReference>
<keyword evidence="1" id="KW-0677">Repeat</keyword>
<proteinExistence type="predicted"/>
<dbReference type="Pfam" id="PF13041">
    <property type="entry name" value="PPR_2"/>
    <property type="match status" value="1"/>
</dbReference>
<accession>A0AAE1TK56</accession>
<dbReference type="Proteomes" id="UP001293593">
    <property type="component" value="Unassembled WGS sequence"/>
</dbReference>
<dbReference type="Gene3D" id="1.25.40.10">
    <property type="entry name" value="Tetratricopeptide repeat domain"/>
    <property type="match status" value="2"/>
</dbReference>
<dbReference type="PANTHER" id="PTHR47926">
    <property type="entry name" value="PENTATRICOPEPTIDE REPEAT-CONTAINING PROTEIN"/>
    <property type="match status" value="1"/>
</dbReference>
<dbReference type="PROSITE" id="PS51375">
    <property type="entry name" value="PPR"/>
    <property type="match status" value="1"/>
</dbReference>
<dbReference type="AlphaFoldDB" id="A0AAE1TK56"/>
<evidence type="ECO:0000313" key="3">
    <source>
        <dbReference type="EMBL" id="KAK4286310.1"/>
    </source>
</evidence>
<comment type="caution">
    <text evidence="3">The sequence shown here is derived from an EMBL/GenBank/DDBJ whole genome shotgun (WGS) entry which is preliminary data.</text>
</comment>
<name>A0AAE1TK56_9FABA</name>
<dbReference type="PANTHER" id="PTHR47926:SF347">
    <property type="entry name" value="PENTATRICOPEPTIDE REPEAT-CONTAINING PROTEIN"/>
    <property type="match status" value="1"/>
</dbReference>
<evidence type="ECO:0000256" key="1">
    <source>
        <dbReference type="ARBA" id="ARBA00022737"/>
    </source>
</evidence>
<evidence type="ECO:0000256" key="2">
    <source>
        <dbReference type="PROSITE-ProRule" id="PRU00708"/>
    </source>
</evidence>
<evidence type="ECO:0008006" key="5">
    <source>
        <dbReference type="Google" id="ProtNLM"/>
    </source>
</evidence>